<evidence type="ECO:0000256" key="3">
    <source>
        <dbReference type="ARBA" id="ARBA00022759"/>
    </source>
</evidence>
<dbReference type="GO" id="GO:0004521">
    <property type="term" value="F:RNA endonuclease activity"/>
    <property type="evidence" value="ECO:0007669"/>
    <property type="project" value="InterPro"/>
</dbReference>
<sequence>MIKSMTGFGAGDFENDSFKAHVEIKTVNQRYLEINFHMHHTLARFEGDITKKIKEYASRGKLDINVSFHDLRERAVSITVDKGLVYAYSEALTAINKQIGTDRPYSAMDIARFPDVLKVDDDANELEEAGPAILSAVEEAMKNLVAMREHEGENIQADLLTRIDTLEDYVSQLEKLAPEIVAAYRQKLETLLEQYLAKEDIDENRIIQETALYTDKVNYTEEVVRLHSHFDQFRTIIKSNEPVGRKLDFLIQEMNREINTVASKANSTGAAQIAVDVKCEIEKIREQIQNIE</sequence>
<evidence type="ECO:0000313" key="9">
    <source>
        <dbReference type="Proteomes" id="UP000030993"/>
    </source>
</evidence>
<evidence type="ECO:0000259" key="6">
    <source>
        <dbReference type="Pfam" id="PF03755"/>
    </source>
</evidence>
<dbReference type="RefSeq" id="WP_039206981.1">
    <property type="nucleotide sequence ID" value="NZ_JSCE01000091.1"/>
</dbReference>
<evidence type="ECO:0000256" key="4">
    <source>
        <dbReference type="ARBA" id="ARBA00022801"/>
    </source>
</evidence>
<dbReference type="STRING" id="82374.NZ47_04665"/>
<evidence type="ECO:0000256" key="1">
    <source>
        <dbReference type="ARBA" id="ARBA00001968"/>
    </source>
</evidence>
<dbReference type="AlphaFoldDB" id="A0A0B2K0W1"/>
<reference evidence="8 9" key="1">
    <citation type="journal article" date="2013" name="PLoS ONE">
        <title>Identification and characterization of three novel lipases belonging to families II and V from Anaerovibrio lipolyticus 5ST.</title>
        <authorList>
            <person name="Prive F."/>
            <person name="Kaderbhai N.N."/>
            <person name="Girdwood S."/>
            <person name="Worgan H.J."/>
            <person name="Pinloche E."/>
            <person name="Scollan N.D."/>
            <person name="Huws S.A."/>
            <person name="Newbold C.J."/>
        </authorList>
    </citation>
    <scope>NUCLEOTIDE SEQUENCE [LARGE SCALE GENOMIC DNA]</scope>
    <source>
        <strain evidence="8 9">5S</strain>
    </source>
</reference>
<evidence type="ECO:0000259" key="7">
    <source>
        <dbReference type="Pfam" id="PF08340"/>
    </source>
</evidence>
<evidence type="ECO:0000256" key="2">
    <source>
        <dbReference type="ARBA" id="ARBA00022722"/>
    </source>
</evidence>
<dbReference type="Pfam" id="PF08340">
    <property type="entry name" value="YicC-like_C"/>
    <property type="match status" value="1"/>
</dbReference>
<dbReference type="InterPro" id="IPR013527">
    <property type="entry name" value="YicC-like_N"/>
</dbReference>
<dbReference type="NCBIfam" id="TIGR00255">
    <property type="entry name" value="YicC/YloC family endoribonuclease"/>
    <property type="match status" value="1"/>
</dbReference>
<dbReference type="PANTHER" id="PTHR30636">
    <property type="entry name" value="UPF0701 PROTEIN YICC"/>
    <property type="match status" value="1"/>
</dbReference>
<keyword evidence="4" id="KW-0378">Hydrolase</keyword>
<comment type="cofactor">
    <cofactor evidence="1">
        <name>a divalent metal cation</name>
        <dbReference type="ChEBI" id="CHEBI:60240"/>
    </cofactor>
</comment>
<dbReference type="PANTHER" id="PTHR30636:SF3">
    <property type="entry name" value="UPF0701 PROTEIN YICC"/>
    <property type="match status" value="1"/>
</dbReference>
<dbReference type="Pfam" id="PF03755">
    <property type="entry name" value="YicC-like_N"/>
    <property type="match status" value="1"/>
</dbReference>
<dbReference type="EMBL" id="JSCE01000091">
    <property type="protein sequence ID" value="KHM52471.1"/>
    <property type="molecule type" value="Genomic_DNA"/>
</dbReference>
<dbReference type="GO" id="GO:0016787">
    <property type="term" value="F:hydrolase activity"/>
    <property type="evidence" value="ECO:0007669"/>
    <property type="project" value="UniProtKB-KW"/>
</dbReference>
<dbReference type="eggNOG" id="COG1561">
    <property type="taxonomic scope" value="Bacteria"/>
</dbReference>
<name>A0A0B2K0W1_9FIRM</name>
<proteinExistence type="inferred from homology"/>
<comment type="similarity">
    <text evidence="5">Belongs to the YicC/YloC family.</text>
</comment>
<keyword evidence="2" id="KW-0540">Nuclease</keyword>
<keyword evidence="9" id="KW-1185">Reference proteome</keyword>
<evidence type="ECO:0008006" key="10">
    <source>
        <dbReference type="Google" id="ProtNLM"/>
    </source>
</evidence>
<evidence type="ECO:0000256" key="5">
    <source>
        <dbReference type="ARBA" id="ARBA00035648"/>
    </source>
</evidence>
<evidence type="ECO:0000313" key="8">
    <source>
        <dbReference type="EMBL" id="KHM52471.1"/>
    </source>
</evidence>
<accession>A0A0B2K0W1</accession>
<dbReference type="InterPro" id="IPR005229">
    <property type="entry name" value="YicC/YloC-like"/>
</dbReference>
<feature type="domain" description="Endoribonuclease YicC-like N-terminal" evidence="6">
    <location>
        <begin position="2"/>
        <end position="156"/>
    </location>
</feature>
<organism evidence="8 9">
    <name type="scientific">Anaerovibrio lipolyticus</name>
    <dbReference type="NCBI Taxonomy" id="82374"/>
    <lineage>
        <taxon>Bacteria</taxon>
        <taxon>Bacillati</taxon>
        <taxon>Bacillota</taxon>
        <taxon>Negativicutes</taxon>
        <taxon>Selenomonadales</taxon>
        <taxon>Selenomonadaceae</taxon>
        <taxon>Anaerovibrio</taxon>
    </lineage>
</organism>
<comment type="caution">
    <text evidence="8">The sequence shown here is derived from an EMBL/GenBank/DDBJ whole genome shotgun (WGS) entry which is preliminary data.</text>
</comment>
<protein>
    <recommendedName>
        <fullName evidence="10">Stress-induced protein</fullName>
    </recommendedName>
</protein>
<keyword evidence="3" id="KW-0255">Endonuclease</keyword>
<dbReference type="InterPro" id="IPR013551">
    <property type="entry name" value="YicC-like_C"/>
</dbReference>
<feature type="domain" description="Endoribonuclease YicC-like C-terminal" evidence="7">
    <location>
        <begin position="174"/>
        <end position="292"/>
    </location>
</feature>
<dbReference type="Proteomes" id="UP000030993">
    <property type="component" value="Unassembled WGS sequence"/>
</dbReference>
<gene>
    <name evidence="8" type="ORF">NZ47_04665</name>
</gene>